<dbReference type="Gene3D" id="3.90.1720.10">
    <property type="entry name" value="endopeptidase domain like (from Nostoc punctiforme)"/>
    <property type="match status" value="1"/>
</dbReference>
<organism evidence="1 2">
    <name type="scientific">Candidatus Avibacteroides avistercoris</name>
    <dbReference type="NCBI Taxonomy" id="2840690"/>
    <lineage>
        <taxon>Bacteria</taxon>
        <taxon>Pseudomonadati</taxon>
        <taxon>Bacteroidota</taxon>
        <taxon>Bacteroidia</taxon>
        <taxon>Bacteroidales</taxon>
        <taxon>Bacteroidaceae</taxon>
        <taxon>Bacteroidaceae incertae sedis</taxon>
        <taxon>Candidatus Avibacteroides</taxon>
    </lineage>
</organism>
<protein>
    <recommendedName>
        <fullName evidence="3">Permuted papain-like amidase enzyme, YaeF/YiiX, C92 family</fullName>
    </recommendedName>
</protein>
<reference evidence="1" key="1">
    <citation type="journal article" date="2021" name="PeerJ">
        <title>Extensive microbial diversity within the chicken gut microbiome revealed by metagenomics and culture.</title>
        <authorList>
            <person name="Gilroy R."/>
            <person name="Ravi A."/>
            <person name="Getino M."/>
            <person name="Pursley I."/>
            <person name="Horton D.L."/>
            <person name="Alikhan N.F."/>
            <person name="Baker D."/>
            <person name="Gharbi K."/>
            <person name="Hall N."/>
            <person name="Watson M."/>
            <person name="Adriaenssens E.M."/>
            <person name="Foster-Nyarko E."/>
            <person name="Jarju S."/>
            <person name="Secka A."/>
            <person name="Antonio M."/>
            <person name="Oren A."/>
            <person name="Chaudhuri R.R."/>
            <person name="La Ragione R."/>
            <person name="Hildebrand F."/>
            <person name="Pallen M.J."/>
        </authorList>
    </citation>
    <scope>NUCLEOTIDE SEQUENCE</scope>
    <source>
        <strain evidence="1">MalCec1-1739</strain>
    </source>
</reference>
<name>A0A9D2UHN2_9BACT</name>
<dbReference type="AlphaFoldDB" id="A0A9D2UHN2"/>
<evidence type="ECO:0000313" key="1">
    <source>
        <dbReference type="EMBL" id="HJD52624.1"/>
    </source>
</evidence>
<reference evidence="1" key="2">
    <citation type="submission" date="2021-04" db="EMBL/GenBank/DDBJ databases">
        <authorList>
            <person name="Gilroy R."/>
        </authorList>
    </citation>
    <scope>NUCLEOTIDE SEQUENCE</scope>
    <source>
        <strain evidence="1">MalCec1-1739</strain>
    </source>
</reference>
<evidence type="ECO:0008006" key="3">
    <source>
        <dbReference type="Google" id="ProtNLM"/>
    </source>
</evidence>
<dbReference type="SUPFAM" id="SSF54001">
    <property type="entry name" value="Cysteine proteinases"/>
    <property type="match status" value="1"/>
</dbReference>
<comment type="caution">
    <text evidence="1">The sequence shown here is derived from an EMBL/GenBank/DDBJ whole genome shotgun (WGS) entry which is preliminary data.</text>
</comment>
<evidence type="ECO:0000313" key="2">
    <source>
        <dbReference type="Proteomes" id="UP000787625"/>
    </source>
</evidence>
<gene>
    <name evidence="1" type="ORF">IAA93_02695</name>
</gene>
<proteinExistence type="predicted"/>
<dbReference type="Proteomes" id="UP000787625">
    <property type="component" value="Unassembled WGS sequence"/>
</dbReference>
<dbReference type="EMBL" id="DWUP01000055">
    <property type="protein sequence ID" value="HJD52624.1"/>
    <property type="molecule type" value="Genomic_DNA"/>
</dbReference>
<accession>A0A9D2UHN2</accession>
<sequence>MASACLVAIHLLLSCSDGGRGGFCPGTPVSEGDIALRRGRGLASRVVIGADPMGKYSHIGIVARAGDGMVVVHSVPGESDDGGPDRVKAEPLQSFFSPGRAAAGALMHFRGDTAVAGRASRIALELARRGVLFDHDYDLGDTSRLYCTEMVVFAYSKCGVDITGGRRTALSIPGFAGDYIFPSDICESTLFEVTYKFN</sequence>
<dbReference type="InterPro" id="IPR038765">
    <property type="entry name" value="Papain-like_cys_pep_sf"/>
</dbReference>